<dbReference type="PANTHER" id="PTHR21343">
    <property type="entry name" value="DETHIOBIOTIN SYNTHETASE"/>
    <property type="match status" value="1"/>
</dbReference>
<accession>A0ABP8J973</accession>
<dbReference type="SUPFAM" id="SSF52317">
    <property type="entry name" value="Class I glutamine amidotransferase-like"/>
    <property type="match status" value="1"/>
</dbReference>
<dbReference type="CDD" id="cd01750">
    <property type="entry name" value="GATase1_CobQ"/>
    <property type="match status" value="1"/>
</dbReference>
<keyword evidence="3 4" id="KW-0315">Glutamine amidotransferase</keyword>
<dbReference type="HAMAP" id="MF_00028">
    <property type="entry name" value="CobQ"/>
    <property type="match status" value="1"/>
</dbReference>
<dbReference type="Gene3D" id="3.40.50.300">
    <property type="entry name" value="P-loop containing nucleotide triphosphate hydrolases"/>
    <property type="match status" value="1"/>
</dbReference>
<dbReference type="InterPro" id="IPR027417">
    <property type="entry name" value="P-loop_NTPase"/>
</dbReference>
<dbReference type="EMBL" id="BAABFX010000007">
    <property type="protein sequence ID" value="GAA4387200.1"/>
    <property type="molecule type" value="Genomic_DNA"/>
</dbReference>
<dbReference type="InterPro" id="IPR004459">
    <property type="entry name" value="CobQ_synth"/>
</dbReference>
<dbReference type="InterPro" id="IPR047045">
    <property type="entry name" value="CobQ_N"/>
</dbReference>
<evidence type="ECO:0000256" key="1">
    <source>
        <dbReference type="ARBA" id="ARBA00004953"/>
    </source>
</evidence>
<evidence type="ECO:0000313" key="7">
    <source>
        <dbReference type="EMBL" id="GAA4387200.1"/>
    </source>
</evidence>
<reference evidence="8" key="1">
    <citation type="journal article" date="2019" name="Int. J. Syst. Evol. Microbiol.">
        <title>The Global Catalogue of Microorganisms (GCM) 10K type strain sequencing project: providing services to taxonomists for standard genome sequencing and annotation.</title>
        <authorList>
            <consortium name="The Broad Institute Genomics Platform"/>
            <consortium name="The Broad Institute Genome Sequencing Center for Infectious Disease"/>
            <person name="Wu L."/>
            <person name="Ma J."/>
        </authorList>
    </citation>
    <scope>NUCLEOTIDE SEQUENCE [LARGE SCALE GENOMIC DNA]</scope>
    <source>
        <strain evidence="8">JCM 17738</strain>
    </source>
</reference>
<protein>
    <recommendedName>
        <fullName evidence="4">Cobyric acid synthase</fullName>
    </recommendedName>
</protein>
<comment type="pathway">
    <text evidence="1 4">Cofactor biosynthesis; adenosylcobalamin biosynthesis.</text>
</comment>
<dbReference type="NCBIfam" id="NF001989">
    <property type="entry name" value="PRK00784.1"/>
    <property type="match status" value="1"/>
</dbReference>
<feature type="active site" description="Nucleophile" evidence="4">
    <location>
        <position position="333"/>
    </location>
</feature>
<comment type="function">
    <text evidence="4">Catalyzes amidations at positions B, D, E, and G on adenosylcobyrinic A,C-diamide. NH(2) groups are provided by glutamine, and one molecule of ATP is hydrogenolyzed for each amidation.</text>
</comment>
<organism evidence="7 8">
    <name type="scientific">Ornithinibacter aureus</name>
    <dbReference type="NCBI Taxonomy" id="622664"/>
    <lineage>
        <taxon>Bacteria</taxon>
        <taxon>Bacillati</taxon>
        <taxon>Actinomycetota</taxon>
        <taxon>Actinomycetes</taxon>
        <taxon>Micrococcales</taxon>
        <taxon>Intrasporangiaceae</taxon>
        <taxon>Ornithinibacter</taxon>
    </lineage>
</organism>
<dbReference type="InterPro" id="IPR002586">
    <property type="entry name" value="CobQ/CobB/MinD/ParA_Nub-bd_dom"/>
</dbReference>
<keyword evidence="2 4" id="KW-0169">Cobalamin biosynthesis</keyword>
<dbReference type="SUPFAM" id="SSF52540">
    <property type="entry name" value="P-loop containing nucleoside triphosphate hydrolases"/>
    <property type="match status" value="1"/>
</dbReference>
<dbReference type="Pfam" id="PF01656">
    <property type="entry name" value="CbiA"/>
    <property type="match status" value="1"/>
</dbReference>
<evidence type="ECO:0000259" key="6">
    <source>
        <dbReference type="Pfam" id="PF07685"/>
    </source>
</evidence>
<dbReference type="CDD" id="cd05389">
    <property type="entry name" value="CobQ_N"/>
    <property type="match status" value="1"/>
</dbReference>
<dbReference type="Gene3D" id="3.40.50.880">
    <property type="match status" value="1"/>
</dbReference>
<keyword evidence="8" id="KW-1185">Reference proteome</keyword>
<feature type="domain" description="CobQ/CobB/MinD/ParA nucleotide binding" evidence="5">
    <location>
        <begin position="5"/>
        <end position="231"/>
    </location>
</feature>
<comment type="similarity">
    <text evidence="4">Belongs to the CobB/CobQ family. CobQ subfamily.</text>
</comment>
<dbReference type="Proteomes" id="UP001500390">
    <property type="component" value="Unassembled WGS sequence"/>
</dbReference>
<evidence type="ECO:0000313" key="8">
    <source>
        <dbReference type="Proteomes" id="UP001500390"/>
    </source>
</evidence>
<dbReference type="InterPro" id="IPR011698">
    <property type="entry name" value="GATase_3"/>
</dbReference>
<feature type="active site" evidence="4">
    <location>
        <position position="415"/>
    </location>
</feature>
<dbReference type="RefSeq" id="WP_159898456.1">
    <property type="nucleotide sequence ID" value="NZ_BAABFX010000007.1"/>
</dbReference>
<proteinExistence type="inferred from homology"/>
<sequence length="481" mass="51282">MAGLLVTGTSSDAGKSLVVTGLCRALARRGLRVAPFKSQNMSNNSMVCRDGSEIGRAQYLQAEAAGVEASSLHNPVLLKPGSDRRAFVVLRGQPAGELQAGEYATGRAHLAEAAFAAYEELAGGCDLVVAEGAGSPAEINLRRGDYVNMGLARRFDLPVMVVGDIDRGGILAALYGTWALLDDEDRALLKAFCINKFRGDESVLTPGLVEITRRTGVPFVGVLPWLEDVWLDSEDALSVGRWRPSEDDVADRLSVAVVRFPRTSNATDVDALAAEPGVDVRVTTDPDVCREADLLVLPGSRATVSDLSWLRERGLADVVVERVTAARPVLGICGGYEMLAQWIDDPVESGAGVSAGLGVLPTSVTFAAEKVLGRPSGEWQGHRVEGYEIHHGVVDDDRSFPGGMRRGPVFGSIWHGTLECDDFRRALLAEVAAVAGSRWQSRPGAPGFAQRRSTMIDALADAVEEHLDLEALLTLTRGTGS</sequence>
<dbReference type="PANTHER" id="PTHR21343:SF1">
    <property type="entry name" value="COBYRIC ACID SYNTHASE"/>
    <property type="match status" value="1"/>
</dbReference>
<comment type="caution">
    <text evidence="7">The sequence shown here is derived from an EMBL/GenBank/DDBJ whole genome shotgun (WGS) entry which is preliminary data.</text>
</comment>
<dbReference type="NCBIfam" id="TIGR00313">
    <property type="entry name" value="cobQ"/>
    <property type="match status" value="1"/>
</dbReference>
<evidence type="ECO:0000256" key="3">
    <source>
        <dbReference type="ARBA" id="ARBA00022962"/>
    </source>
</evidence>
<dbReference type="InterPro" id="IPR033949">
    <property type="entry name" value="CobQ_GATase1"/>
</dbReference>
<name>A0ABP8J973_9MICO</name>
<gene>
    <name evidence="4" type="primary">cobQ</name>
    <name evidence="7" type="ORF">GCM10023153_01380</name>
</gene>
<dbReference type="InterPro" id="IPR029062">
    <property type="entry name" value="Class_I_gatase-like"/>
</dbReference>
<dbReference type="Pfam" id="PF07685">
    <property type="entry name" value="GATase_3"/>
    <property type="match status" value="1"/>
</dbReference>
<evidence type="ECO:0000259" key="5">
    <source>
        <dbReference type="Pfam" id="PF01656"/>
    </source>
</evidence>
<dbReference type="PROSITE" id="PS51273">
    <property type="entry name" value="GATASE_TYPE_1"/>
    <property type="match status" value="1"/>
</dbReference>
<evidence type="ECO:0000256" key="2">
    <source>
        <dbReference type="ARBA" id="ARBA00022573"/>
    </source>
</evidence>
<dbReference type="PROSITE" id="PS51274">
    <property type="entry name" value="GATASE_COBBQ"/>
    <property type="match status" value="1"/>
</dbReference>
<feature type="domain" description="CobB/CobQ-like glutamine amidotransferase" evidence="6">
    <location>
        <begin position="255"/>
        <end position="395"/>
    </location>
</feature>
<evidence type="ECO:0000256" key="4">
    <source>
        <dbReference type="HAMAP-Rule" id="MF_00028"/>
    </source>
</evidence>